<accession>A0A6C0JRX6</accession>
<reference evidence="1" key="1">
    <citation type="journal article" date="2020" name="Nature">
        <title>Giant virus diversity and host interactions through global metagenomics.</title>
        <authorList>
            <person name="Schulz F."/>
            <person name="Roux S."/>
            <person name="Paez-Espino D."/>
            <person name="Jungbluth S."/>
            <person name="Walsh D.A."/>
            <person name="Denef V.J."/>
            <person name="McMahon K.D."/>
            <person name="Konstantinidis K.T."/>
            <person name="Eloe-Fadrosh E.A."/>
            <person name="Kyrpides N.C."/>
            <person name="Woyke T."/>
        </authorList>
    </citation>
    <scope>NUCLEOTIDE SEQUENCE</scope>
    <source>
        <strain evidence="1">GVMAG-S-1062768-28</strain>
    </source>
</reference>
<sequence length="385" mass="43685">MQQDINSLSNISISGLKKKDFLQPIFTDTEQLYFRGKETNVGCNRTFSSVRIEPINIEEFLTDARLHGQYDYGDFLYSQPKPSTLKPEAFEGNIKINSYGFDHGQMLQTNPILSTIPKLNFFVTVEAPPSLNRVPDIMTDIKNILRTPTTVTTSTRVLKSKELQKKFAKNQFKHAIKREFQPTSAYNKQETPTLSIDKKHLKEKLDFAISQMDFSILRKDGTHSISRKALRDRIQRTVETIAFENGKTDYKLDLEKFLRDNVDILTGVVAYAEKDPSFKMNLDKVMKEHTDVFATAATGDYKRGKFSGKSMDKNLKDKNFVTVAAAIGTQEGLRDFSPGVASTCFADDRFVTRDKLEPLTAYAVPPQPVEASVPSNNRCRKMISF</sequence>
<protein>
    <submittedName>
        <fullName evidence="1">Uncharacterized protein</fullName>
    </submittedName>
</protein>
<organism evidence="1">
    <name type="scientific">viral metagenome</name>
    <dbReference type="NCBI Taxonomy" id="1070528"/>
    <lineage>
        <taxon>unclassified sequences</taxon>
        <taxon>metagenomes</taxon>
        <taxon>organismal metagenomes</taxon>
    </lineage>
</organism>
<name>A0A6C0JRX6_9ZZZZ</name>
<evidence type="ECO:0000313" key="1">
    <source>
        <dbReference type="EMBL" id="QHU08113.1"/>
    </source>
</evidence>
<dbReference type="EMBL" id="MN740694">
    <property type="protein sequence ID" value="QHU08113.1"/>
    <property type="molecule type" value="Genomic_DNA"/>
</dbReference>
<dbReference type="AlphaFoldDB" id="A0A6C0JRX6"/>
<proteinExistence type="predicted"/>